<feature type="non-terminal residue" evidence="9">
    <location>
        <position position="861"/>
    </location>
</feature>
<dbReference type="InterPro" id="IPR006104">
    <property type="entry name" value="Glyco_hydro_2_N"/>
</dbReference>
<dbReference type="InterPro" id="IPR011013">
    <property type="entry name" value="Gal_mutarotase_sf_dom"/>
</dbReference>
<keyword evidence="6" id="KW-0326">Glycosidase</keyword>
<protein>
    <recommendedName>
        <fullName evidence="4">Beta-galactosidase</fullName>
        <ecNumber evidence="3">3.2.1.23</ecNumber>
    </recommendedName>
    <alternativeName>
        <fullName evidence="7">Lactase</fullName>
    </alternativeName>
</protein>
<reference evidence="9" key="1">
    <citation type="journal article" date="2021" name="PeerJ">
        <title>Extensive microbial diversity within the chicken gut microbiome revealed by metagenomics and culture.</title>
        <authorList>
            <person name="Gilroy R."/>
            <person name="Ravi A."/>
            <person name="Getino M."/>
            <person name="Pursley I."/>
            <person name="Horton D.L."/>
            <person name="Alikhan N.F."/>
            <person name="Baker D."/>
            <person name="Gharbi K."/>
            <person name="Hall N."/>
            <person name="Watson M."/>
            <person name="Adriaenssens E.M."/>
            <person name="Foster-Nyarko E."/>
            <person name="Jarju S."/>
            <person name="Secka A."/>
            <person name="Antonio M."/>
            <person name="Oren A."/>
            <person name="Chaudhuri R.R."/>
            <person name="La Ragione R."/>
            <person name="Hildebrand F."/>
            <person name="Pallen M.J."/>
        </authorList>
    </citation>
    <scope>NUCLEOTIDE SEQUENCE</scope>
    <source>
        <strain evidence="9">CHK192-19661</strain>
    </source>
</reference>
<dbReference type="Gene3D" id="2.60.40.10">
    <property type="entry name" value="Immunoglobulins"/>
    <property type="match status" value="2"/>
</dbReference>
<dbReference type="SUPFAM" id="SSF51445">
    <property type="entry name" value="(Trans)glycosidases"/>
    <property type="match status" value="1"/>
</dbReference>
<dbReference type="InterPro" id="IPR006103">
    <property type="entry name" value="Glyco_hydro_2_cat"/>
</dbReference>
<evidence type="ECO:0000256" key="3">
    <source>
        <dbReference type="ARBA" id="ARBA00012756"/>
    </source>
</evidence>
<dbReference type="GO" id="GO:0005990">
    <property type="term" value="P:lactose catabolic process"/>
    <property type="evidence" value="ECO:0007669"/>
    <property type="project" value="TreeGrafter"/>
</dbReference>
<dbReference type="EMBL" id="DXCF01000008">
    <property type="protein sequence ID" value="HIZ09229.1"/>
    <property type="molecule type" value="Genomic_DNA"/>
</dbReference>
<accession>A0A9D2D643</accession>
<evidence type="ECO:0000256" key="5">
    <source>
        <dbReference type="ARBA" id="ARBA00022801"/>
    </source>
</evidence>
<dbReference type="SUPFAM" id="SSF49303">
    <property type="entry name" value="beta-Galactosidase/glucuronidase domain"/>
    <property type="match status" value="2"/>
</dbReference>
<dbReference type="AlphaFoldDB" id="A0A9D2D643"/>
<evidence type="ECO:0000256" key="1">
    <source>
        <dbReference type="ARBA" id="ARBA00001412"/>
    </source>
</evidence>
<evidence type="ECO:0000256" key="2">
    <source>
        <dbReference type="ARBA" id="ARBA00007401"/>
    </source>
</evidence>
<dbReference type="GO" id="GO:0009341">
    <property type="term" value="C:beta-galactosidase complex"/>
    <property type="evidence" value="ECO:0007669"/>
    <property type="project" value="InterPro"/>
</dbReference>
<dbReference type="InterPro" id="IPR023232">
    <property type="entry name" value="Glyco_hydro_2_AS"/>
</dbReference>
<name>A0A9D2D643_9FIRM</name>
<gene>
    <name evidence="9" type="ORF">H9726_01950</name>
</gene>
<evidence type="ECO:0000256" key="4">
    <source>
        <dbReference type="ARBA" id="ARBA00013303"/>
    </source>
</evidence>
<dbReference type="InterPro" id="IPR013783">
    <property type="entry name" value="Ig-like_fold"/>
</dbReference>
<keyword evidence="5" id="KW-0378">Hydrolase</keyword>
<dbReference type="InterPro" id="IPR004199">
    <property type="entry name" value="B-gal_small/dom_5"/>
</dbReference>
<evidence type="ECO:0000259" key="8">
    <source>
        <dbReference type="SMART" id="SM01038"/>
    </source>
</evidence>
<dbReference type="GO" id="GO:0030246">
    <property type="term" value="F:carbohydrate binding"/>
    <property type="evidence" value="ECO:0007669"/>
    <property type="project" value="InterPro"/>
</dbReference>
<dbReference type="InterPro" id="IPR017853">
    <property type="entry name" value="GH"/>
</dbReference>
<dbReference type="Pfam" id="PF02836">
    <property type="entry name" value="Glyco_hydro_2_C"/>
    <property type="match status" value="1"/>
</dbReference>
<comment type="catalytic activity">
    <reaction evidence="1">
        <text>Hydrolysis of terminal non-reducing beta-D-galactose residues in beta-D-galactosides.</text>
        <dbReference type="EC" id="3.2.1.23"/>
    </reaction>
</comment>
<dbReference type="PROSITE" id="PS00608">
    <property type="entry name" value="GLYCOSYL_HYDROL_F2_2"/>
    <property type="match status" value="1"/>
</dbReference>
<dbReference type="Pfam" id="PF02837">
    <property type="entry name" value="Glyco_hydro_2_N"/>
    <property type="match status" value="1"/>
</dbReference>
<reference evidence="9" key="2">
    <citation type="submission" date="2021-04" db="EMBL/GenBank/DDBJ databases">
        <authorList>
            <person name="Gilroy R."/>
        </authorList>
    </citation>
    <scope>NUCLEOTIDE SEQUENCE</scope>
    <source>
        <strain evidence="9">CHK192-19661</strain>
    </source>
</reference>
<dbReference type="Gene3D" id="3.20.20.80">
    <property type="entry name" value="Glycosidases"/>
    <property type="match status" value="1"/>
</dbReference>
<dbReference type="EC" id="3.2.1.23" evidence="3"/>
<dbReference type="InterPro" id="IPR006101">
    <property type="entry name" value="Glyco_hydro_2"/>
</dbReference>
<dbReference type="SUPFAM" id="SSF49785">
    <property type="entry name" value="Galactose-binding domain-like"/>
    <property type="match status" value="1"/>
</dbReference>
<evidence type="ECO:0000313" key="10">
    <source>
        <dbReference type="Proteomes" id="UP000824025"/>
    </source>
</evidence>
<proteinExistence type="inferred from homology"/>
<dbReference type="Gene3D" id="2.60.120.260">
    <property type="entry name" value="Galactose-binding domain-like"/>
    <property type="match status" value="1"/>
</dbReference>
<dbReference type="InterPro" id="IPR008979">
    <property type="entry name" value="Galactose-bd-like_sf"/>
</dbReference>
<dbReference type="InterPro" id="IPR014718">
    <property type="entry name" value="GH-type_carb-bd"/>
</dbReference>
<dbReference type="SMART" id="SM01038">
    <property type="entry name" value="Bgal_small_N"/>
    <property type="match status" value="1"/>
</dbReference>
<dbReference type="PRINTS" id="PR00132">
    <property type="entry name" value="GLHYDRLASE2"/>
</dbReference>
<evidence type="ECO:0000256" key="7">
    <source>
        <dbReference type="ARBA" id="ARBA00032230"/>
    </source>
</evidence>
<dbReference type="SUPFAM" id="SSF74650">
    <property type="entry name" value="Galactose mutarotase-like"/>
    <property type="match status" value="1"/>
</dbReference>
<dbReference type="Pfam" id="PF16353">
    <property type="entry name" value="LacZ_4"/>
    <property type="match status" value="1"/>
</dbReference>
<dbReference type="InterPro" id="IPR050347">
    <property type="entry name" value="Bact_Beta-galactosidase"/>
</dbReference>
<dbReference type="Pfam" id="PF02929">
    <property type="entry name" value="Bgal_small_N"/>
    <property type="match status" value="1"/>
</dbReference>
<organism evidence="9 10">
    <name type="scientific">Candidatus Borkfalkia avicola</name>
    <dbReference type="NCBI Taxonomy" id="2838503"/>
    <lineage>
        <taxon>Bacteria</taxon>
        <taxon>Bacillati</taxon>
        <taxon>Bacillota</taxon>
        <taxon>Clostridia</taxon>
        <taxon>Christensenellales</taxon>
        <taxon>Christensenellaceae</taxon>
        <taxon>Candidatus Borkfalkia</taxon>
    </lineage>
</organism>
<evidence type="ECO:0000256" key="6">
    <source>
        <dbReference type="ARBA" id="ARBA00023295"/>
    </source>
</evidence>
<sequence length="861" mass="97415">MEFNYHRQLVAQKGACAPRSYYIPFPEPEFSFDKGRSAFVTELKNWKFGYFPSLPEDALGAALPHAVKVPHCWQRDGFGKDMYSNIAYPFPYDPPHIDGENACGIYETGFDLPEKTGRYYLNFDGADSCLYAFVNGKFAGYSTVSHSPAEFDITDLLQSGKNRIRAVVFRWCTGSYLEDQDKLRMSGIFRDAYILHRAEGHLTDYKIESDVAGGKGIVRFTADKECALSLFFGGEKVASAEGGSAVFEIENAKLWSAEQPNVYELVIFCRGEYIREYVGIRRVETDGSVLKLNGAPIKLKGVNRHSMTVNGYVETLSDLERDLKMFRKYNINAVRTSHYPPHPLFPVLCDLYGVYLMEEADLETHGTILQHNDPSDLGFFSDISSDERWKELYLHRARRMYERDKNRASVIIWSVGNESGWGCNTEAMALYLRGADTRPVHYEGVYDPVADGWREENCLDLCSRMYPSLQDVCKILDRGVQKPFVLCEYTHAMGNSCGDVKDYWDIIYAREEMCGAFVWEWCNHNVYRDGKILYAGDFDEEDKNYCRDGNFCTDGLVDTDRTPHPSLLEVAEVYAPAAVERTEEGFFVRNRRDFLSLDDLACTCTLRKNGEALQTFSVDIAGIPARAAKKAELPPLPSEEGYFTADFVFTKGGEYIGNTQFVLNDRLAFAGSEKRLQIERAGDAFAAEGASYRAAVDGIGRLCSLSAGGKEVLAAPVSVGAYRIPTDNDVWIRQKWEKYRLETARFYPRSVTAEEGGLTFAGVFAAGMVEPAFDMRLRYTFFEDRISVRLQAEKRAWVDNVPRLGFVFRLDGQLCCAEYFGRGKAEAYEDRHLACPVGKYTDSVKNMYVPYVRPQENGSHC</sequence>
<dbReference type="PANTHER" id="PTHR46323">
    <property type="entry name" value="BETA-GALACTOSIDASE"/>
    <property type="match status" value="1"/>
</dbReference>
<feature type="domain" description="Beta galactosidase small chain/" evidence="8">
    <location>
        <begin position="686"/>
        <end position="861"/>
    </location>
</feature>
<comment type="similarity">
    <text evidence="2">Belongs to the glycosyl hydrolase 2 family.</text>
</comment>
<dbReference type="Gene3D" id="2.70.98.10">
    <property type="match status" value="1"/>
</dbReference>
<dbReference type="InterPro" id="IPR036156">
    <property type="entry name" value="Beta-gal/glucu_dom_sf"/>
</dbReference>
<comment type="caution">
    <text evidence="9">The sequence shown here is derived from an EMBL/GenBank/DDBJ whole genome shotgun (WGS) entry which is preliminary data.</text>
</comment>
<dbReference type="InterPro" id="IPR032312">
    <property type="entry name" value="LacZ_4"/>
</dbReference>
<evidence type="ECO:0000313" key="9">
    <source>
        <dbReference type="EMBL" id="HIZ09229.1"/>
    </source>
</evidence>
<dbReference type="PANTHER" id="PTHR46323:SF2">
    <property type="entry name" value="BETA-GALACTOSIDASE"/>
    <property type="match status" value="1"/>
</dbReference>
<dbReference type="Proteomes" id="UP000824025">
    <property type="component" value="Unassembled WGS sequence"/>
</dbReference>
<dbReference type="GO" id="GO:0004565">
    <property type="term" value="F:beta-galactosidase activity"/>
    <property type="evidence" value="ECO:0007669"/>
    <property type="project" value="UniProtKB-EC"/>
</dbReference>